<dbReference type="InterPro" id="IPR045024">
    <property type="entry name" value="NDH-2"/>
</dbReference>
<comment type="catalytic activity">
    <reaction evidence="7">
        <text>a quinone + NADH + H(+) = a quinol + NAD(+)</text>
        <dbReference type="Rhea" id="RHEA:46160"/>
        <dbReference type="ChEBI" id="CHEBI:15378"/>
        <dbReference type="ChEBI" id="CHEBI:24646"/>
        <dbReference type="ChEBI" id="CHEBI:57540"/>
        <dbReference type="ChEBI" id="CHEBI:57945"/>
        <dbReference type="ChEBI" id="CHEBI:132124"/>
        <dbReference type="EC" id="1.6.5.9"/>
    </reaction>
</comment>
<dbReference type="Proteomes" id="UP001529338">
    <property type="component" value="Unassembled WGS sequence"/>
</dbReference>
<dbReference type="SUPFAM" id="SSF51905">
    <property type="entry name" value="FAD/NAD(P)-binding domain"/>
    <property type="match status" value="2"/>
</dbReference>
<gene>
    <name evidence="9" type="ORF">QRT04_11415</name>
</gene>
<name>A0ABT7SH69_9CELL</name>
<evidence type="ECO:0000256" key="3">
    <source>
        <dbReference type="ARBA" id="ARBA00022630"/>
    </source>
</evidence>
<keyword evidence="6" id="KW-0520">NAD</keyword>
<organism evidence="9 10">
    <name type="scientific">Cellulomonas alba</name>
    <dbReference type="NCBI Taxonomy" id="3053467"/>
    <lineage>
        <taxon>Bacteria</taxon>
        <taxon>Bacillati</taxon>
        <taxon>Actinomycetota</taxon>
        <taxon>Actinomycetes</taxon>
        <taxon>Micrococcales</taxon>
        <taxon>Cellulomonadaceae</taxon>
        <taxon>Cellulomonas</taxon>
    </lineage>
</organism>
<feature type="domain" description="FAD/NAD(P)-binding" evidence="8">
    <location>
        <begin position="4"/>
        <end position="318"/>
    </location>
</feature>
<evidence type="ECO:0000313" key="10">
    <source>
        <dbReference type="Proteomes" id="UP001529338"/>
    </source>
</evidence>
<dbReference type="InterPro" id="IPR023753">
    <property type="entry name" value="FAD/NAD-binding_dom"/>
</dbReference>
<keyword evidence="10" id="KW-1185">Reference proteome</keyword>
<sequence length="434" mass="46218">MAERVLVLGGGLAGVASARELAAQGVDVTLVDRNDYHQFQPLLYQVASSQLPAEDIARPHRTIFREHPKVDVNTADVVAADLAARTLTLDDGRVLTGSHVVVAAGAQPNFFGTPGAQEHAFPLYSVADAERLRLHLRDLLRTALADPASTADGAIDVVVVGGGPTGVEVTGALVELMAQLHRTRGLEPGRVTLVDRGNALLGQFSDQAHHYAHGKLTTGGADIRLGVGVSEVHADRVVLTDGTSIPTRTVVWGGGESGAAILEHAGPTPGRGGRIDVRPDLTVDGYPGVYAVGDAANIPSDDPTRALPQLGSVAQQSGRWAAQNLVRGLHGEPAQPFVYRDKGIMAMIGRNAAVAEVGTRHRHQVEGPFAFAAWLGVHALLLSGVHSRTDAFLTWAWEYFDHEHVAHVEESSTPHRIAWGGDEEDRPHIDTERR</sequence>
<evidence type="ECO:0000259" key="8">
    <source>
        <dbReference type="Pfam" id="PF07992"/>
    </source>
</evidence>
<keyword evidence="3" id="KW-0285">Flavoprotein</keyword>
<evidence type="ECO:0000256" key="1">
    <source>
        <dbReference type="ARBA" id="ARBA00005272"/>
    </source>
</evidence>
<keyword evidence="4" id="KW-0274">FAD</keyword>
<evidence type="ECO:0000256" key="2">
    <source>
        <dbReference type="ARBA" id="ARBA00012637"/>
    </source>
</evidence>
<dbReference type="InterPro" id="IPR036188">
    <property type="entry name" value="FAD/NAD-bd_sf"/>
</dbReference>
<dbReference type="PRINTS" id="PR00411">
    <property type="entry name" value="PNDRDTASEI"/>
</dbReference>
<evidence type="ECO:0000256" key="7">
    <source>
        <dbReference type="ARBA" id="ARBA00047599"/>
    </source>
</evidence>
<evidence type="ECO:0000256" key="6">
    <source>
        <dbReference type="ARBA" id="ARBA00023027"/>
    </source>
</evidence>
<reference evidence="9 10" key="1">
    <citation type="submission" date="2023-06" db="EMBL/GenBank/DDBJ databases">
        <title>Cellulomonas sp. MW4 Whole genome sequence.</title>
        <authorList>
            <person name="Park S."/>
        </authorList>
    </citation>
    <scope>NUCLEOTIDE SEQUENCE [LARGE SCALE GENOMIC DNA]</scope>
    <source>
        <strain evidence="9 10">MW4</strain>
    </source>
</reference>
<dbReference type="EC" id="1.6.5.9" evidence="2"/>
<keyword evidence="5" id="KW-0560">Oxidoreductase</keyword>
<dbReference type="PANTHER" id="PTHR43706:SF47">
    <property type="entry name" value="EXTERNAL NADH-UBIQUINONE OXIDOREDUCTASE 1, MITOCHONDRIAL-RELATED"/>
    <property type="match status" value="1"/>
</dbReference>
<comment type="similarity">
    <text evidence="1">Belongs to the NADH dehydrogenase family.</text>
</comment>
<evidence type="ECO:0000256" key="4">
    <source>
        <dbReference type="ARBA" id="ARBA00022827"/>
    </source>
</evidence>
<evidence type="ECO:0000313" key="9">
    <source>
        <dbReference type="EMBL" id="MDM7855537.1"/>
    </source>
</evidence>
<dbReference type="PANTHER" id="PTHR43706">
    <property type="entry name" value="NADH DEHYDROGENASE"/>
    <property type="match status" value="1"/>
</dbReference>
<proteinExistence type="inferred from homology"/>
<dbReference type="Gene3D" id="3.50.50.100">
    <property type="match status" value="1"/>
</dbReference>
<dbReference type="PRINTS" id="PR00368">
    <property type="entry name" value="FADPNR"/>
</dbReference>
<accession>A0ABT7SH69</accession>
<dbReference type="Pfam" id="PF07992">
    <property type="entry name" value="Pyr_redox_2"/>
    <property type="match status" value="1"/>
</dbReference>
<protein>
    <recommendedName>
        <fullName evidence="2">NADH:ubiquinone reductase (non-electrogenic)</fullName>
        <ecNumber evidence="2">1.6.5.9</ecNumber>
    </recommendedName>
</protein>
<dbReference type="RefSeq" id="WP_289455369.1">
    <property type="nucleotide sequence ID" value="NZ_JAUCGQ010000001.1"/>
</dbReference>
<evidence type="ECO:0000256" key="5">
    <source>
        <dbReference type="ARBA" id="ARBA00023002"/>
    </source>
</evidence>
<comment type="caution">
    <text evidence="9">The sequence shown here is derived from an EMBL/GenBank/DDBJ whole genome shotgun (WGS) entry which is preliminary data.</text>
</comment>
<dbReference type="EMBL" id="JAUCGQ010000001">
    <property type="protein sequence ID" value="MDM7855537.1"/>
    <property type="molecule type" value="Genomic_DNA"/>
</dbReference>